<name>A0ABS7HPB0_9MICO</name>
<protein>
    <submittedName>
        <fullName evidence="2">Fructosamine kinase family protein</fullName>
    </submittedName>
</protein>
<keyword evidence="3" id="KW-1185">Reference proteome</keyword>
<dbReference type="InterPro" id="IPR016477">
    <property type="entry name" value="Fructo-/Ketosamine-3-kinase"/>
</dbReference>
<keyword evidence="1 2" id="KW-0418">Kinase</keyword>
<comment type="similarity">
    <text evidence="1">Belongs to the fructosamine kinase family.</text>
</comment>
<comment type="caution">
    <text evidence="2">The sequence shown here is derived from an EMBL/GenBank/DDBJ whole genome shotgun (WGS) entry which is preliminary data.</text>
</comment>
<organism evidence="2 3">
    <name type="scientific">Microbacterium jejuense</name>
    <dbReference type="NCBI Taxonomy" id="1263637"/>
    <lineage>
        <taxon>Bacteria</taxon>
        <taxon>Bacillati</taxon>
        <taxon>Actinomycetota</taxon>
        <taxon>Actinomycetes</taxon>
        <taxon>Micrococcales</taxon>
        <taxon>Microbacteriaceae</taxon>
        <taxon>Microbacterium</taxon>
    </lineage>
</organism>
<dbReference type="RefSeq" id="WP_220301514.1">
    <property type="nucleotide sequence ID" value="NZ_JAEUAW010000011.1"/>
</dbReference>
<proteinExistence type="inferred from homology"/>
<dbReference type="PANTHER" id="PTHR12149:SF8">
    <property type="entry name" value="PROTEIN-RIBULOSAMINE 3-KINASE"/>
    <property type="match status" value="1"/>
</dbReference>
<dbReference type="EMBL" id="JAEUAW010000011">
    <property type="protein sequence ID" value="MBW9094802.1"/>
    <property type="molecule type" value="Genomic_DNA"/>
</dbReference>
<evidence type="ECO:0000313" key="3">
    <source>
        <dbReference type="Proteomes" id="UP001196843"/>
    </source>
</evidence>
<sequence>MTLEWSADLLPGGLRAEAVRPLTGGFANPVWLCVLADGKQVVVKASEEDRSDLFAAEAAGLDVLARAGRLRTPRVLAVGPRSIVLEALDPETPDTDAFWRDAGRTVARMHSTTAHDGFGWDHDGWLGLLPQRNGWDRDGHRFFAEKRVLRYLDEPRVDAALTAEDRAGIERLCRRLPDLVPDTGACLTHGDLWRNNVIADLAGHPAFVDPAVSCTWAEVDLAHMLCSGGVPESFFSAYQEVRPLHAEWRTHARILNLRQLLAMLAAGIPIPTIVDEIRDLIGTYAGSPAGRRPGAGAS</sequence>
<keyword evidence="1" id="KW-0808">Transferase</keyword>
<dbReference type="Proteomes" id="UP001196843">
    <property type="component" value="Unassembled WGS sequence"/>
</dbReference>
<dbReference type="InterPro" id="IPR011009">
    <property type="entry name" value="Kinase-like_dom_sf"/>
</dbReference>
<dbReference type="Gene3D" id="3.30.200.20">
    <property type="entry name" value="Phosphorylase Kinase, domain 1"/>
    <property type="match status" value="1"/>
</dbReference>
<reference evidence="2 3" key="1">
    <citation type="journal article" date="2021" name="MBio">
        <title>Poor Competitiveness of Bradyrhizobium in Pigeon Pea Root Colonization in Indian Soils.</title>
        <authorList>
            <person name="Chalasani D."/>
            <person name="Basu A."/>
            <person name="Pullabhotla S.V.S.R.N."/>
            <person name="Jorrin B."/>
            <person name="Neal A.L."/>
            <person name="Poole P.S."/>
            <person name="Podile A.R."/>
            <person name="Tkacz A."/>
        </authorList>
    </citation>
    <scope>NUCLEOTIDE SEQUENCE [LARGE SCALE GENOMIC DNA]</scope>
    <source>
        <strain evidence="2 3">HU14</strain>
    </source>
</reference>
<evidence type="ECO:0000256" key="1">
    <source>
        <dbReference type="PIRNR" id="PIRNR006221"/>
    </source>
</evidence>
<dbReference type="PIRSF" id="PIRSF006221">
    <property type="entry name" value="Ketosamine-3-kinase"/>
    <property type="match status" value="1"/>
</dbReference>
<accession>A0ABS7HPB0</accession>
<dbReference type="SUPFAM" id="SSF56112">
    <property type="entry name" value="Protein kinase-like (PK-like)"/>
    <property type="match status" value="1"/>
</dbReference>
<dbReference type="GO" id="GO:0016301">
    <property type="term" value="F:kinase activity"/>
    <property type="evidence" value="ECO:0007669"/>
    <property type="project" value="UniProtKB-KW"/>
</dbReference>
<dbReference type="PANTHER" id="PTHR12149">
    <property type="entry name" value="FRUCTOSAMINE 3 KINASE-RELATED PROTEIN"/>
    <property type="match status" value="1"/>
</dbReference>
<gene>
    <name evidence="2" type="ORF">JNB62_14005</name>
</gene>
<dbReference type="Pfam" id="PF03881">
    <property type="entry name" value="Fructosamin_kin"/>
    <property type="match status" value="1"/>
</dbReference>
<evidence type="ECO:0000313" key="2">
    <source>
        <dbReference type="EMBL" id="MBW9094802.1"/>
    </source>
</evidence>
<dbReference type="Gene3D" id="3.90.1200.10">
    <property type="match status" value="1"/>
</dbReference>